<dbReference type="Pfam" id="PF00884">
    <property type="entry name" value="Sulfatase"/>
    <property type="match status" value="1"/>
</dbReference>
<evidence type="ECO:0000256" key="3">
    <source>
        <dbReference type="ARBA" id="ARBA00022801"/>
    </source>
</evidence>
<proteinExistence type="inferred from homology"/>
<reference evidence="6 7" key="1">
    <citation type="submission" date="2017-03" db="EMBL/GenBank/DDBJ databases">
        <title>Widespread Adenine N6-methylation of Active Genes in Fungi.</title>
        <authorList>
            <consortium name="DOE Joint Genome Institute"/>
            <person name="Mondo S.J."/>
            <person name="Dannebaum R.O."/>
            <person name="Kuo R.C."/>
            <person name="Louie K.B."/>
            <person name="Bewick A.J."/>
            <person name="Labutti K."/>
            <person name="Haridas S."/>
            <person name="Kuo A."/>
            <person name="Salamov A."/>
            <person name="Ahrendt S.R."/>
            <person name="Lau R."/>
            <person name="Bowen B.P."/>
            <person name="Lipzen A."/>
            <person name="Sullivan W."/>
            <person name="Andreopoulos W.B."/>
            <person name="Clum A."/>
            <person name="Lindquist E."/>
            <person name="Daum C."/>
            <person name="Northen T.R."/>
            <person name="Ramamoorthy G."/>
            <person name="Schmitz R.J."/>
            <person name="Gryganskyi A."/>
            <person name="Culley D."/>
            <person name="Magnuson J."/>
            <person name="James T.Y."/>
            <person name="O'Malley M.A."/>
            <person name="Stajich J.E."/>
            <person name="Spatafora J.W."/>
            <person name="Visel A."/>
            <person name="Grigoriev I.V."/>
        </authorList>
    </citation>
    <scope>NUCLEOTIDE SEQUENCE [LARGE SCALE GENOMIC DNA]</scope>
    <source>
        <strain evidence="6 7">NRRL Y-17943</strain>
    </source>
</reference>
<dbReference type="InterPro" id="IPR000917">
    <property type="entry name" value="Sulfatase_N"/>
</dbReference>
<dbReference type="CDD" id="cd16031">
    <property type="entry name" value="G6S_like"/>
    <property type="match status" value="1"/>
</dbReference>
<comment type="similarity">
    <text evidence="1">Belongs to the sulfatase family.</text>
</comment>
<dbReference type="InParanoid" id="A0A1Y1UP75"/>
<dbReference type="InterPro" id="IPR017850">
    <property type="entry name" value="Alkaline_phosphatase_core_sf"/>
</dbReference>
<evidence type="ECO:0000259" key="5">
    <source>
        <dbReference type="Pfam" id="PF00884"/>
    </source>
</evidence>
<dbReference type="AlphaFoldDB" id="A0A1Y1UP75"/>
<evidence type="ECO:0000256" key="4">
    <source>
        <dbReference type="ARBA" id="ARBA00023180"/>
    </source>
</evidence>
<keyword evidence="7" id="KW-1185">Reference proteome</keyword>
<dbReference type="FunCoup" id="A0A1Y1UP75">
    <property type="interactions" value="2"/>
</dbReference>
<dbReference type="Gene3D" id="3.40.720.10">
    <property type="entry name" value="Alkaline Phosphatase, subunit A"/>
    <property type="match status" value="2"/>
</dbReference>
<evidence type="ECO:0000256" key="1">
    <source>
        <dbReference type="ARBA" id="ARBA00008779"/>
    </source>
</evidence>
<dbReference type="InterPro" id="IPR024607">
    <property type="entry name" value="Sulfatase_CS"/>
</dbReference>
<evidence type="ECO:0000313" key="6">
    <source>
        <dbReference type="EMBL" id="ORX39831.1"/>
    </source>
</evidence>
<organism evidence="6 7">
    <name type="scientific">Kockovaella imperatae</name>
    <dbReference type="NCBI Taxonomy" id="4999"/>
    <lineage>
        <taxon>Eukaryota</taxon>
        <taxon>Fungi</taxon>
        <taxon>Dikarya</taxon>
        <taxon>Basidiomycota</taxon>
        <taxon>Agaricomycotina</taxon>
        <taxon>Tremellomycetes</taxon>
        <taxon>Tremellales</taxon>
        <taxon>Cuniculitremaceae</taxon>
        <taxon>Kockovaella</taxon>
    </lineage>
</organism>
<comment type="caution">
    <text evidence="6">The sequence shown here is derived from an EMBL/GenBank/DDBJ whole genome shotgun (WGS) entry which is preliminary data.</text>
</comment>
<dbReference type="SUPFAM" id="SSF53649">
    <property type="entry name" value="Alkaline phosphatase-like"/>
    <property type="match status" value="1"/>
</dbReference>
<dbReference type="PANTHER" id="PTHR43108">
    <property type="entry name" value="N-ACETYLGLUCOSAMINE-6-SULFATASE FAMILY MEMBER"/>
    <property type="match status" value="1"/>
</dbReference>
<keyword evidence="4" id="KW-0325">Glycoprotein</keyword>
<keyword evidence="2" id="KW-0732">Signal</keyword>
<dbReference type="RefSeq" id="XP_021873616.1">
    <property type="nucleotide sequence ID" value="XM_022014688.1"/>
</dbReference>
<dbReference type="OrthoDB" id="2578710at2759"/>
<sequence>MKVTEASTIGKMPGRPNILFIMADDHAAKAISAYGHGLNHTPHLDSIAQNGMLFNHCYVTNSICTPSRATILTGVHNHINMVQTLESAIDNNLPNVAKQLRTYGDYQTAIIGKWHLGEGKSHEPSGFDYWEVIPGQGVYFDPDFITPKGRHIEKGYVTDLITDKTINFIEQRDKDRPFFVMCHHKAPHREWVCHPKHAHLYSDPIKVPTTYDDDYANRAAAAGAASNKVKVNMTYEDLGLSQPEGGESVGFCQSEDWGVAGGLKQVPFPDDDHLKGLVLVDRNTGERFTFKSQKELAEFKYQRYMQRYLRTIQSVDDSVGRLLETLDKEGLTDNTMVIYTSDQGFFLGDHGWFDKRFIYEESFQMPFLIQGPGIKPGSVCNDIISNVDFAATWLDFAGIPQPSYMQGETFLPMLRGVSPPQDEWAVAYHRYWMHGDIPHNIYAHYGVRSKRYKLIFWYNLGYDLPGTRTGGETQEWELFDCQADPMELFNIWAKEEYTDIAEKMLRVLERKMANIGDIAAHPVGKNIQAIRKLYPGPEQVSRGAAAVGKSKQHNLDHHD</sequence>
<dbReference type="PROSITE" id="PS00523">
    <property type="entry name" value="SULFATASE_1"/>
    <property type="match status" value="1"/>
</dbReference>
<evidence type="ECO:0000313" key="7">
    <source>
        <dbReference type="Proteomes" id="UP000193218"/>
    </source>
</evidence>
<gene>
    <name evidence="6" type="ORF">BD324DRAFT_615179</name>
</gene>
<dbReference type="EMBL" id="NBSH01000002">
    <property type="protein sequence ID" value="ORX39831.1"/>
    <property type="molecule type" value="Genomic_DNA"/>
</dbReference>
<accession>A0A1Y1UP75</accession>
<evidence type="ECO:0000256" key="2">
    <source>
        <dbReference type="ARBA" id="ARBA00022729"/>
    </source>
</evidence>
<name>A0A1Y1UP75_9TREE</name>
<dbReference type="GO" id="GO:0016787">
    <property type="term" value="F:hydrolase activity"/>
    <property type="evidence" value="ECO:0007669"/>
    <property type="project" value="UniProtKB-KW"/>
</dbReference>
<dbReference type="PANTHER" id="PTHR43108:SF6">
    <property type="entry name" value="N-SULPHOGLUCOSAMINE SULPHOHYDROLASE"/>
    <property type="match status" value="1"/>
</dbReference>
<dbReference type="STRING" id="4999.A0A1Y1UP75"/>
<dbReference type="Proteomes" id="UP000193218">
    <property type="component" value="Unassembled WGS sequence"/>
</dbReference>
<feature type="domain" description="Sulfatase N-terminal" evidence="5">
    <location>
        <begin position="16"/>
        <end position="399"/>
    </location>
</feature>
<dbReference type="GeneID" id="33556496"/>
<protein>
    <submittedName>
        <fullName evidence="6">Arylsulfatase A</fullName>
    </submittedName>
</protein>
<keyword evidence="3" id="KW-0378">Hydrolase</keyword>